<feature type="compositionally biased region" description="Basic and acidic residues" evidence="1">
    <location>
        <begin position="106"/>
        <end position="118"/>
    </location>
</feature>
<keyword evidence="3" id="KW-1185">Reference proteome</keyword>
<accession>A0A6A6X3W2</accession>
<dbReference type="OrthoDB" id="3889136at2759"/>
<sequence length="152" mass="16823">MPPKKATVAAAENGVTDKTFRWTAENDRKLLILTLERTLSTDDYHQLVEALPGSNYNGVRIRVSKMRVEQRKLFEELGWESLKSAPGKPKADDEKKAATKGKKRGAKGEDPEDGDKSPTKKMKKGGKAVENPDDEGPNNDLGVKSEPKDDEM</sequence>
<name>A0A6A6X3W2_9PLEO</name>
<reference evidence="2" key="1">
    <citation type="journal article" date="2020" name="Stud. Mycol.">
        <title>101 Dothideomycetes genomes: a test case for predicting lifestyles and emergence of pathogens.</title>
        <authorList>
            <person name="Haridas S."/>
            <person name="Albert R."/>
            <person name="Binder M."/>
            <person name="Bloem J."/>
            <person name="Labutti K."/>
            <person name="Salamov A."/>
            <person name="Andreopoulos B."/>
            <person name="Baker S."/>
            <person name="Barry K."/>
            <person name="Bills G."/>
            <person name="Bluhm B."/>
            <person name="Cannon C."/>
            <person name="Castanera R."/>
            <person name="Culley D."/>
            <person name="Daum C."/>
            <person name="Ezra D."/>
            <person name="Gonzalez J."/>
            <person name="Henrissat B."/>
            <person name="Kuo A."/>
            <person name="Liang C."/>
            <person name="Lipzen A."/>
            <person name="Lutzoni F."/>
            <person name="Magnuson J."/>
            <person name="Mondo S."/>
            <person name="Nolan M."/>
            <person name="Ohm R."/>
            <person name="Pangilinan J."/>
            <person name="Park H.-J."/>
            <person name="Ramirez L."/>
            <person name="Alfaro M."/>
            <person name="Sun H."/>
            <person name="Tritt A."/>
            <person name="Yoshinaga Y."/>
            <person name="Zwiers L.-H."/>
            <person name="Turgeon B."/>
            <person name="Goodwin S."/>
            <person name="Spatafora J."/>
            <person name="Crous P."/>
            <person name="Grigoriev I."/>
        </authorList>
    </citation>
    <scope>NUCLEOTIDE SEQUENCE</scope>
    <source>
        <strain evidence="2">CBS 109.77</strain>
    </source>
</reference>
<evidence type="ECO:0000256" key="1">
    <source>
        <dbReference type="SAM" id="MobiDB-lite"/>
    </source>
</evidence>
<dbReference type="EMBL" id="MU002053">
    <property type="protein sequence ID" value="KAF2790823.1"/>
    <property type="molecule type" value="Genomic_DNA"/>
</dbReference>
<gene>
    <name evidence="2" type="ORF">K505DRAFT_377252</name>
</gene>
<dbReference type="AlphaFoldDB" id="A0A6A6X3W2"/>
<feature type="compositionally biased region" description="Basic and acidic residues" evidence="1">
    <location>
        <begin position="143"/>
        <end position="152"/>
    </location>
</feature>
<evidence type="ECO:0000313" key="3">
    <source>
        <dbReference type="Proteomes" id="UP000799757"/>
    </source>
</evidence>
<organism evidence="2 3">
    <name type="scientific">Melanomma pulvis-pyrius CBS 109.77</name>
    <dbReference type="NCBI Taxonomy" id="1314802"/>
    <lineage>
        <taxon>Eukaryota</taxon>
        <taxon>Fungi</taxon>
        <taxon>Dikarya</taxon>
        <taxon>Ascomycota</taxon>
        <taxon>Pezizomycotina</taxon>
        <taxon>Dothideomycetes</taxon>
        <taxon>Pleosporomycetidae</taxon>
        <taxon>Pleosporales</taxon>
        <taxon>Melanommataceae</taxon>
        <taxon>Melanomma</taxon>
    </lineage>
</organism>
<feature type="region of interest" description="Disordered" evidence="1">
    <location>
        <begin position="76"/>
        <end position="152"/>
    </location>
</feature>
<dbReference type="Proteomes" id="UP000799757">
    <property type="component" value="Unassembled WGS sequence"/>
</dbReference>
<evidence type="ECO:0000313" key="2">
    <source>
        <dbReference type="EMBL" id="KAF2790823.1"/>
    </source>
</evidence>
<protein>
    <submittedName>
        <fullName evidence="2">Uncharacterized protein</fullName>
    </submittedName>
</protein>
<proteinExistence type="predicted"/>